<dbReference type="InterPro" id="IPR021958">
    <property type="entry name" value="DUF3575"/>
</dbReference>
<accession>A0A075RIN8</accession>
<dbReference type="KEGG" id="fpv:IA03_00125"/>
<dbReference type="Pfam" id="PF12099">
    <property type="entry name" value="DUF3575"/>
    <property type="match status" value="1"/>
</dbReference>
<organism evidence="1 2">
    <name type="scientific">Flavobacterium psychrophilum</name>
    <dbReference type="NCBI Taxonomy" id="96345"/>
    <lineage>
        <taxon>Bacteria</taxon>
        <taxon>Pseudomonadati</taxon>
        <taxon>Bacteroidota</taxon>
        <taxon>Flavobacteriia</taxon>
        <taxon>Flavobacteriales</taxon>
        <taxon>Flavobacteriaceae</taxon>
        <taxon>Flavobacterium</taxon>
    </lineage>
</organism>
<dbReference type="AlphaFoldDB" id="A0A075RIN8"/>
<evidence type="ECO:0000313" key="2">
    <source>
        <dbReference type="Proteomes" id="UP000596329"/>
    </source>
</evidence>
<proteinExistence type="predicted"/>
<dbReference type="KEGG" id="fpq:IB65_00120"/>
<dbReference type="OMA" id="WLPYRGG"/>
<sequence>MTKLSKKTLYYLSFMVFCYANTWSQTNIKANITTLVGIPQIAIETKVGNKLTFQLDVMCSLWKSINNGPQEFIIVTPELRYHFSTLEKGFYIGAHIAGSKYKMQKWNYINTDLYQTGYSLLYGATVGFKVPIDNHFALDLFVGGGNQQGYYKGYNISTGERYENATKYNKSGEWLPYRGGVMIVYKI</sequence>
<protein>
    <submittedName>
        <fullName evidence="1">DUF3575 domain-containing protein</fullName>
    </submittedName>
</protein>
<dbReference type="EMBL" id="CP059075">
    <property type="protein sequence ID" value="QRE04292.1"/>
    <property type="molecule type" value="Genomic_DNA"/>
</dbReference>
<dbReference type="Proteomes" id="UP000596329">
    <property type="component" value="Chromosome"/>
</dbReference>
<name>A0A075RIN8_FLAPS</name>
<dbReference type="RefSeq" id="WP_011962219.1">
    <property type="nucleotide sequence ID" value="NZ_BCNG01000031.1"/>
</dbReference>
<dbReference type="GeneID" id="66553649"/>
<evidence type="ECO:0000313" key="1">
    <source>
        <dbReference type="EMBL" id="QRE04292.1"/>
    </source>
</evidence>
<dbReference type="KEGG" id="fpk:IA06_00125"/>
<dbReference type="KEGG" id="fpc:FPSM_00040"/>
<dbReference type="KEGG" id="fpw:IA04_00125"/>
<gene>
    <name evidence="1" type="ORF">H0H26_01420</name>
</gene>
<reference evidence="1 2" key="1">
    <citation type="submission" date="2020-07" db="EMBL/GenBank/DDBJ databases">
        <title>Genomic characterization of Flavobacterium psychrophilum strains.</title>
        <authorList>
            <person name="Castillo D."/>
            <person name="Jorgensen J."/>
            <person name="Middelboe M."/>
        </authorList>
    </citation>
    <scope>NUCLEOTIDE SEQUENCE [LARGE SCALE GENOMIC DNA]</scope>
    <source>
        <strain evidence="1 2">FPS-R7</strain>
    </source>
</reference>